<keyword evidence="9" id="KW-0539">Nucleus</keyword>
<dbReference type="GO" id="GO:0005634">
    <property type="term" value="C:nucleus"/>
    <property type="evidence" value="ECO:0007669"/>
    <property type="project" value="UniProtKB-SubCell"/>
</dbReference>
<evidence type="ECO:0000256" key="11">
    <source>
        <dbReference type="PROSITE-ProRule" id="PRU00221"/>
    </source>
</evidence>
<dbReference type="Gene3D" id="2.130.10.10">
    <property type="entry name" value="YVTN repeat-like/Quinoprotein amine dehydrogenase"/>
    <property type="match status" value="1"/>
</dbReference>
<evidence type="ECO:0000256" key="2">
    <source>
        <dbReference type="ARBA" id="ARBA00004245"/>
    </source>
</evidence>
<comment type="similarity">
    <text evidence="3 10">Belongs to the WD repeat ARPC1 family.</text>
</comment>
<keyword evidence="7 10" id="KW-0009">Actin-binding</keyword>
<accession>A0A7J7JKH3</accession>
<evidence type="ECO:0000313" key="12">
    <source>
        <dbReference type="EMBL" id="KAF6026121.1"/>
    </source>
</evidence>
<keyword evidence="4 10" id="KW-0963">Cytoplasm</keyword>
<dbReference type="InterPro" id="IPR036322">
    <property type="entry name" value="WD40_repeat_dom_sf"/>
</dbReference>
<dbReference type="Proteomes" id="UP000593567">
    <property type="component" value="Unassembled WGS sequence"/>
</dbReference>
<evidence type="ECO:0000256" key="5">
    <source>
        <dbReference type="ARBA" id="ARBA00022574"/>
    </source>
</evidence>
<keyword evidence="6" id="KW-0677">Repeat</keyword>
<dbReference type="AlphaFoldDB" id="A0A7J7JKH3"/>
<dbReference type="SUPFAM" id="SSF50978">
    <property type="entry name" value="WD40 repeat-like"/>
    <property type="match status" value="1"/>
</dbReference>
<dbReference type="InterPro" id="IPR015943">
    <property type="entry name" value="WD40/YVTN_repeat-like_dom_sf"/>
</dbReference>
<dbReference type="FunFam" id="2.130.10.10:FF:000030">
    <property type="entry name" value="Actin-related protein 2/3 complex subunit"/>
    <property type="match status" value="1"/>
</dbReference>
<dbReference type="InterPro" id="IPR017383">
    <property type="entry name" value="ARPC1"/>
</dbReference>
<evidence type="ECO:0000256" key="4">
    <source>
        <dbReference type="ARBA" id="ARBA00022490"/>
    </source>
</evidence>
<dbReference type="GO" id="GO:0051015">
    <property type="term" value="F:actin filament binding"/>
    <property type="evidence" value="ECO:0007669"/>
    <property type="project" value="TreeGrafter"/>
</dbReference>
<comment type="subcellular location">
    <subcellularLocation>
        <location evidence="2">Cytoplasm</location>
        <location evidence="2">Cytoskeleton</location>
    </subcellularLocation>
    <subcellularLocation>
        <location evidence="1">Nucleus</location>
    </subcellularLocation>
</comment>
<dbReference type="EMBL" id="VXIV02002345">
    <property type="protein sequence ID" value="KAF6026121.1"/>
    <property type="molecule type" value="Genomic_DNA"/>
</dbReference>
<dbReference type="PROSITE" id="PS50082">
    <property type="entry name" value="WD_REPEATS_2"/>
    <property type="match status" value="2"/>
</dbReference>
<organism evidence="12 13">
    <name type="scientific">Bugula neritina</name>
    <name type="common">Brown bryozoan</name>
    <name type="synonym">Sertularia neritina</name>
    <dbReference type="NCBI Taxonomy" id="10212"/>
    <lineage>
        <taxon>Eukaryota</taxon>
        <taxon>Metazoa</taxon>
        <taxon>Spiralia</taxon>
        <taxon>Lophotrochozoa</taxon>
        <taxon>Bryozoa</taxon>
        <taxon>Gymnolaemata</taxon>
        <taxon>Cheilostomatida</taxon>
        <taxon>Flustrina</taxon>
        <taxon>Buguloidea</taxon>
        <taxon>Bugulidae</taxon>
        <taxon>Bugula</taxon>
    </lineage>
</organism>
<evidence type="ECO:0000256" key="3">
    <source>
        <dbReference type="ARBA" id="ARBA00006260"/>
    </source>
</evidence>
<reference evidence="12" key="1">
    <citation type="submission" date="2020-06" db="EMBL/GenBank/DDBJ databases">
        <title>Draft genome of Bugula neritina, a colonial animal packing powerful symbionts and potential medicines.</title>
        <authorList>
            <person name="Rayko M."/>
        </authorList>
    </citation>
    <scope>NUCLEOTIDE SEQUENCE [LARGE SCALE GENOMIC DNA]</scope>
    <source>
        <strain evidence="12">Kwan_BN1</strain>
    </source>
</reference>
<evidence type="ECO:0000256" key="9">
    <source>
        <dbReference type="ARBA" id="ARBA00023242"/>
    </source>
</evidence>
<evidence type="ECO:0000256" key="1">
    <source>
        <dbReference type="ARBA" id="ARBA00004123"/>
    </source>
</evidence>
<feature type="repeat" description="WD" evidence="11">
    <location>
        <begin position="341"/>
        <end position="363"/>
    </location>
</feature>
<evidence type="ECO:0000256" key="10">
    <source>
        <dbReference type="PIRNR" id="PIRNR038093"/>
    </source>
</evidence>
<name>A0A7J7JKH3_BUGNE</name>
<dbReference type="OrthoDB" id="406844at2759"/>
<feature type="repeat" description="WD" evidence="11">
    <location>
        <begin position="49"/>
        <end position="80"/>
    </location>
</feature>
<evidence type="ECO:0000313" key="13">
    <source>
        <dbReference type="Proteomes" id="UP000593567"/>
    </source>
</evidence>
<dbReference type="PIRSF" id="PIRSF038093">
    <property type="entry name" value="ARP2/3_su1"/>
    <property type="match status" value="1"/>
</dbReference>
<keyword evidence="13" id="KW-1185">Reference proteome</keyword>
<dbReference type="PROSITE" id="PS50294">
    <property type="entry name" value="WD_REPEATS_REGION"/>
    <property type="match status" value="1"/>
</dbReference>
<dbReference type="SMART" id="SM00320">
    <property type="entry name" value="WD40"/>
    <property type="match status" value="5"/>
</dbReference>
<protein>
    <recommendedName>
        <fullName evidence="10">Actin-related protein 2/3 complex subunit</fullName>
    </recommendedName>
</protein>
<evidence type="ECO:0000256" key="8">
    <source>
        <dbReference type="ARBA" id="ARBA00023212"/>
    </source>
</evidence>
<dbReference type="GO" id="GO:0005885">
    <property type="term" value="C:Arp2/3 protein complex"/>
    <property type="evidence" value="ECO:0007669"/>
    <property type="project" value="UniProtKB-UniRule"/>
</dbReference>
<keyword evidence="8 10" id="KW-0206">Cytoskeleton</keyword>
<keyword evidence="5 11" id="KW-0853">WD repeat</keyword>
<gene>
    <name evidence="12" type="ORF">EB796_015569</name>
</gene>
<sequence>MATQYRFGVEPITCHAWNKEQTQLALSPNNDEVHIYGLSGGQWVKQHTLSEHTQRVTGIDWAPKSNRIVTCGVDRNAYVWTFNGTKWEPVLVILRINRAATCVKWSPEENKFAIGSGARLISVCYYESENNWWVSKHIKKPIRSTVTCLDWHPNNYLLACGSSDFKTRVYSAYVKEIESKPSANEWGSKLPFAAMLGEYSNGGGGWVHAVCFSSSGTKLAWVGHDSSISIVDAANGFNILTAKTSYLPFTSCLWVTENSLVVGGYDNLPLLFNCSQGAINFVNKLDIPKKSGGGSMSAMKRFQQMDTRGRDSEDSKVVTLHQNAIRQLTLHSGSKSSCAKFASGGNDGQILVWDIRTLESQIAGLTIS</sequence>
<proteinExistence type="inferred from homology"/>
<dbReference type="InterPro" id="IPR001680">
    <property type="entry name" value="WD40_rpt"/>
</dbReference>
<evidence type="ECO:0000256" key="6">
    <source>
        <dbReference type="ARBA" id="ARBA00022737"/>
    </source>
</evidence>
<comment type="caution">
    <text evidence="12">The sequence shown here is derived from an EMBL/GenBank/DDBJ whole genome shotgun (WGS) entry which is preliminary data.</text>
</comment>
<dbReference type="GO" id="GO:0034314">
    <property type="term" value="P:Arp2/3 complex-mediated actin nucleation"/>
    <property type="evidence" value="ECO:0007669"/>
    <property type="project" value="UniProtKB-UniRule"/>
</dbReference>
<dbReference type="PANTHER" id="PTHR10709">
    <property type="entry name" value="ACTIN-RELATED PROTEIN 2/3 COMPLEX SUBUNIT 1"/>
    <property type="match status" value="1"/>
</dbReference>
<comment type="function">
    <text evidence="10">Functions as component of the Arp2/3 complex which is involved in regulation of actin polymerization and together with an activating nucleation-promoting factor (NPF) mediates the formation of branched actin networks.</text>
</comment>
<evidence type="ECO:0000256" key="7">
    <source>
        <dbReference type="ARBA" id="ARBA00023203"/>
    </source>
</evidence>
<dbReference type="Pfam" id="PF00400">
    <property type="entry name" value="WD40"/>
    <property type="match status" value="3"/>
</dbReference>
<dbReference type="PANTHER" id="PTHR10709:SF2">
    <property type="entry name" value="ACTIN-RELATED PROTEIN 2_3 COMPLEX SUBUNIT"/>
    <property type="match status" value="1"/>
</dbReference>